<comment type="similarity">
    <text evidence="2">Belongs to the peptidase S54 family.</text>
</comment>
<feature type="transmembrane region" description="Helical" evidence="7">
    <location>
        <begin position="130"/>
        <end position="152"/>
    </location>
</feature>
<evidence type="ECO:0000256" key="7">
    <source>
        <dbReference type="SAM" id="Phobius"/>
    </source>
</evidence>
<organism evidence="10 11">
    <name type="scientific">Flavobacterium flevense</name>
    <dbReference type="NCBI Taxonomy" id="983"/>
    <lineage>
        <taxon>Bacteria</taxon>
        <taxon>Pseudomonadati</taxon>
        <taxon>Bacteroidota</taxon>
        <taxon>Flavobacteriia</taxon>
        <taxon>Flavobacteriales</taxon>
        <taxon>Flavobacteriaceae</taxon>
        <taxon>Flavobacterium</taxon>
    </lineage>
</organism>
<dbReference type="SUPFAM" id="SSF144091">
    <property type="entry name" value="Rhomboid-like"/>
    <property type="match status" value="1"/>
</dbReference>
<keyword evidence="3 7" id="KW-0812">Transmembrane</keyword>
<keyword evidence="6 7" id="KW-0472">Membrane</keyword>
<feature type="transmembrane region" description="Helical" evidence="7">
    <location>
        <begin position="20"/>
        <end position="39"/>
    </location>
</feature>
<feature type="transmembrane region" description="Helical" evidence="7">
    <location>
        <begin position="104"/>
        <end position="124"/>
    </location>
</feature>
<dbReference type="STRING" id="983.SAMN05443543_10116"/>
<accession>A0A4Y4AU30</accession>
<dbReference type="PANTHER" id="PTHR43731:SF14">
    <property type="entry name" value="PRESENILIN-ASSOCIATED RHOMBOID-LIKE PROTEIN, MITOCHONDRIAL"/>
    <property type="match status" value="1"/>
</dbReference>
<feature type="transmembrane region" description="Helical" evidence="7">
    <location>
        <begin position="77"/>
        <end position="97"/>
    </location>
</feature>
<dbReference type="PANTHER" id="PTHR43731">
    <property type="entry name" value="RHOMBOID PROTEASE"/>
    <property type="match status" value="1"/>
</dbReference>
<keyword evidence="4" id="KW-0378">Hydrolase</keyword>
<evidence type="ECO:0000256" key="6">
    <source>
        <dbReference type="ARBA" id="ARBA00023136"/>
    </source>
</evidence>
<evidence type="ECO:0000313" key="11">
    <source>
        <dbReference type="Proteomes" id="UP000316775"/>
    </source>
</evidence>
<feature type="transmembrane region" description="Helical" evidence="7">
    <location>
        <begin position="164"/>
        <end position="181"/>
    </location>
</feature>
<feature type="transmembrane region" description="Helical" evidence="7">
    <location>
        <begin position="187"/>
        <end position="204"/>
    </location>
</feature>
<protein>
    <submittedName>
        <fullName evidence="10">Rhomboid family intramembrane serine protease</fullName>
    </submittedName>
</protein>
<comment type="caution">
    <text evidence="10">The sequence shown here is derived from an EMBL/GenBank/DDBJ whole genome shotgun (WGS) entry which is preliminary data.</text>
</comment>
<evidence type="ECO:0000256" key="4">
    <source>
        <dbReference type="ARBA" id="ARBA00022801"/>
    </source>
</evidence>
<dbReference type="InterPro" id="IPR050925">
    <property type="entry name" value="Rhomboid_protease_S54"/>
</dbReference>
<keyword evidence="10" id="KW-0645">Protease</keyword>
<dbReference type="Gene3D" id="1.20.1540.10">
    <property type="entry name" value="Rhomboid-like"/>
    <property type="match status" value="1"/>
</dbReference>
<dbReference type="Pfam" id="PF20216">
    <property type="entry name" value="DUF6576"/>
    <property type="match status" value="1"/>
</dbReference>
<evidence type="ECO:0000313" key="10">
    <source>
        <dbReference type="EMBL" id="GEC71728.1"/>
    </source>
</evidence>
<dbReference type="InterPro" id="IPR022764">
    <property type="entry name" value="Peptidase_S54_rhomboid_dom"/>
</dbReference>
<dbReference type="Proteomes" id="UP000316775">
    <property type="component" value="Unassembled WGS sequence"/>
</dbReference>
<comment type="subcellular location">
    <subcellularLocation>
        <location evidence="1">Membrane</location>
        <topology evidence="1">Multi-pass membrane protein</topology>
    </subcellularLocation>
</comment>
<feature type="domain" description="DUF6576" evidence="9">
    <location>
        <begin position="256"/>
        <end position="286"/>
    </location>
</feature>
<name>A0A4Y4AU30_9FLAO</name>
<dbReference type="GO" id="GO:0016020">
    <property type="term" value="C:membrane"/>
    <property type="evidence" value="ECO:0007669"/>
    <property type="project" value="UniProtKB-SubCell"/>
</dbReference>
<keyword evidence="5 7" id="KW-1133">Transmembrane helix</keyword>
<dbReference type="InterPro" id="IPR035952">
    <property type="entry name" value="Rhomboid-like_sf"/>
</dbReference>
<dbReference type="GO" id="GO:0004252">
    <property type="term" value="F:serine-type endopeptidase activity"/>
    <property type="evidence" value="ECO:0007669"/>
    <property type="project" value="InterPro"/>
</dbReference>
<proteinExistence type="inferred from homology"/>
<evidence type="ECO:0000256" key="1">
    <source>
        <dbReference type="ARBA" id="ARBA00004141"/>
    </source>
</evidence>
<evidence type="ECO:0000259" key="9">
    <source>
        <dbReference type="Pfam" id="PF20216"/>
    </source>
</evidence>
<evidence type="ECO:0000256" key="3">
    <source>
        <dbReference type="ARBA" id="ARBA00022692"/>
    </source>
</evidence>
<sequence length="291" mass="32941">MNILDDLKLQYKLGGVANKLIYWNIACFLISYVLPRLLLLGNVEADFLQYVSLSSNPADLLWKPWSLLSYSFFHFDFFHILFNLLVLNFASQLFLTFFTQKQFLGLYLLSAVFAGVVFAASYYIMNISGAIVGASAAIMAILVAVTAYQPLMQVRLLLIGNVKLWHLTAVLLILDLMQIRLDNMGGHISHLAGAFFGFMYIKALQNGTDMSLIVTRIIDFFANGFRMSPSTPFKKVHRNYNVKPAEKRTASRIVTKDKAQQQIDEILDKISQSGYDSLTKEEKDFLFKSGK</sequence>
<dbReference type="GO" id="GO:0006508">
    <property type="term" value="P:proteolysis"/>
    <property type="evidence" value="ECO:0007669"/>
    <property type="project" value="UniProtKB-KW"/>
</dbReference>
<reference evidence="10 11" key="1">
    <citation type="submission" date="2019-06" db="EMBL/GenBank/DDBJ databases">
        <title>Whole genome shotgun sequence of Flavobacterium flevense NBRC 14960.</title>
        <authorList>
            <person name="Hosoyama A."/>
            <person name="Uohara A."/>
            <person name="Ohji S."/>
            <person name="Ichikawa N."/>
        </authorList>
    </citation>
    <scope>NUCLEOTIDE SEQUENCE [LARGE SCALE GENOMIC DNA]</scope>
    <source>
        <strain evidence="10 11">NBRC 14960</strain>
    </source>
</reference>
<dbReference type="AlphaFoldDB" id="A0A4Y4AU30"/>
<evidence type="ECO:0000256" key="2">
    <source>
        <dbReference type="ARBA" id="ARBA00009045"/>
    </source>
</evidence>
<dbReference type="Pfam" id="PF01694">
    <property type="entry name" value="Rhomboid"/>
    <property type="match status" value="1"/>
</dbReference>
<gene>
    <name evidence="10" type="ORF">FFL01_12670</name>
</gene>
<dbReference type="EMBL" id="BJNP01000010">
    <property type="protein sequence ID" value="GEC71728.1"/>
    <property type="molecule type" value="Genomic_DNA"/>
</dbReference>
<feature type="domain" description="Peptidase S54 rhomboid" evidence="8">
    <location>
        <begin position="63"/>
        <end position="202"/>
    </location>
</feature>
<dbReference type="RefSeq" id="WP_073240627.1">
    <property type="nucleotide sequence ID" value="NZ_BJNP01000010.1"/>
</dbReference>
<dbReference type="InterPro" id="IPR046483">
    <property type="entry name" value="DUF6576"/>
</dbReference>
<dbReference type="OrthoDB" id="680602at2"/>
<evidence type="ECO:0000259" key="8">
    <source>
        <dbReference type="Pfam" id="PF01694"/>
    </source>
</evidence>
<evidence type="ECO:0000256" key="5">
    <source>
        <dbReference type="ARBA" id="ARBA00022989"/>
    </source>
</evidence>
<keyword evidence="11" id="KW-1185">Reference proteome</keyword>